<name>A0ABS1JPK6_9BURK</name>
<evidence type="ECO:0000256" key="1">
    <source>
        <dbReference type="SAM" id="Phobius"/>
    </source>
</evidence>
<evidence type="ECO:0000313" key="2">
    <source>
        <dbReference type="EMBL" id="MBL0425791.1"/>
    </source>
</evidence>
<gene>
    <name evidence="2" type="ORF">JI746_11790</name>
</gene>
<dbReference type="Proteomes" id="UP000622707">
    <property type="component" value="Unassembled WGS sequence"/>
</dbReference>
<sequence>MMTSLVARRTDDGWKASLSAQASPEAPGLPQASLAGRAKAWELARDLGRTRSPWQLECQKAALGSPEITLGYAHLLAEGCEAGAAQASERSLSVPALYADARVVNRELACRGLARQGLARAQALLDRLRFLVAATGAAASLVAYTLTVGRRMRGAAAPVAGDTALALHGERATRTQHLLKAGIEQARPCCIVVIGRLRTSLATLREEWAAMAGAPVPRLVHPFSATAAVRAVPRMLRLLAEGWREAPRHHYLPGAREHLAIVFRVLLGAAMEQWWKMHGTAVDTVFFGHTGVADTTALEAAMQARGTRTIHVVHGLATGPNFPGFSDVAWFRCGFDAEQYARLGTYGECLVQEAPAPQPVRGREGIYLLTNLAHPMNPGFIARGPEDEIALLRLVAAAARKLGPPGQRMLWRPHPVLRRLPADVSAQIRQEASRLGFVEQDHAEPMGPAAAGARWVITSPSTTAIDLLVQGTLCVVVDLQESAAGTAPAQFPCPPAHPDALGALLRELDEDATYQARFTEVWNSVRPARPLDLARPPSNGA</sequence>
<organism evidence="2 3">
    <name type="scientific">Ramlibacter alkalitolerans</name>
    <dbReference type="NCBI Taxonomy" id="2039631"/>
    <lineage>
        <taxon>Bacteria</taxon>
        <taxon>Pseudomonadati</taxon>
        <taxon>Pseudomonadota</taxon>
        <taxon>Betaproteobacteria</taxon>
        <taxon>Burkholderiales</taxon>
        <taxon>Comamonadaceae</taxon>
        <taxon>Ramlibacter</taxon>
    </lineage>
</organism>
<keyword evidence="1" id="KW-0812">Transmembrane</keyword>
<keyword evidence="1" id="KW-1133">Transmembrane helix</keyword>
<protein>
    <submittedName>
        <fullName evidence="2">Uncharacterized protein</fullName>
    </submittedName>
</protein>
<keyword evidence="3" id="KW-1185">Reference proteome</keyword>
<comment type="caution">
    <text evidence="2">The sequence shown here is derived from an EMBL/GenBank/DDBJ whole genome shotgun (WGS) entry which is preliminary data.</text>
</comment>
<keyword evidence="1" id="KW-0472">Membrane</keyword>
<proteinExistence type="predicted"/>
<reference evidence="2 3" key="1">
    <citation type="journal article" date="2017" name="Int. J. Syst. Evol. Microbiol.">
        <title>Ramlibacter alkalitolerans sp. nov., alkali-tolerant bacterium isolated from soil of ginseng.</title>
        <authorList>
            <person name="Lee D.H."/>
            <person name="Cha C.J."/>
        </authorList>
    </citation>
    <scope>NUCLEOTIDE SEQUENCE [LARGE SCALE GENOMIC DNA]</scope>
    <source>
        <strain evidence="2 3">KACC 19305</strain>
    </source>
</reference>
<dbReference type="EMBL" id="JAEQND010000006">
    <property type="protein sequence ID" value="MBL0425791.1"/>
    <property type="molecule type" value="Genomic_DNA"/>
</dbReference>
<dbReference type="RefSeq" id="WP_201689669.1">
    <property type="nucleotide sequence ID" value="NZ_JAEQND010000006.1"/>
</dbReference>
<accession>A0ABS1JPK6</accession>
<evidence type="ECO:0000313" key="3">
    <source>
        <dbReference type="Proteomes" id="UP000622707"/>
    </source>
</evidence>
<feature type="transmembrane region" description="Helical" evidence="1">
    <location>
        <begin position="128"/>
        <end position="146"/>
    </location>
</feature>